<keyword evidence="6" id="KW-0378">Hydrolase</keyword>
<organism evidence="13 14">
    <name type="scientific">Candidatus Dojkabacteria bacterium</name>
    <dbReference type="NCBI Taxonomy" id="2099670"/>
    <lineage>
        <taxon>Bacteria</taxon>
        <taxon>Candidatus Dojkabacteria</taxon>
    </lineage>
</organism>
<name>A0A955KXQ5_9BACT</name>
<dbReference type="AlphaFoldDB" id="A0A955KXQ5"/>
<evidence type="ECO:0000256" key="10">
    <source>
        <dbReference type="ARBA" id="ARBA00023136"/>
    </source>
</evidence>
<evidence type="ECO:0000259" key="12">
    <source>
        <dbReference type="Pfam" id="PF02163"/>
    </source>
</evidence>
<dbReference type="GO" id="GO:0016020">
    <property type="term" value="C:membrane"/>
    <property type="evidence" value="ECO:0007669"/>
    <property type="project" value="UniProtKB-SubCell"/>
</dbReference>
<comment type="caution">
    <text evidence="13">The sequence shown here is derived from an EMBL/GenBank/DDBJ whole genome shotgun (WGS) entry which is preliminary data.</text>
</comment>
<dbReference type="GO" id="GO:0004222">
    <property type="term" value="F:metalloendopeptidase activity"/>
    <property type="evidence" value="ECO:0007669"/>
    <property type="project" value="InterPro"/>
</dbReference>
<evidence type="ECO:0000256" key="11">
    <source>
        <dbReference type="SAM" id="Phobius"/>
    </source>
</evidence>
<dbReference type="PANTHER" id="PTHR42837:SF2">
    <property type="entry name" value="MEMBRANE METALLOPROTEASE ARASP2, CHLOROPLASTIC-RELATED"/>
    <property type="match status" value="1"/>
</dbReference>
<evidence type="ECO:0000256" key="8">
    <source>
        <dbReference type="ARBA" id="ARBA00022989"/>
    </source>
</evidence>
<evidence type="ECO:0000256" key="3">
    <source>
        <dbReference type="ARBA" id="ARBA00007931"/>
    </source>
</evidence>
<evidence type="ECO:0000313" key="13">
    <source>
        <dbReference type="EMBL" id="MCA9376355.1"/>
    </source>
</evidence>
<keyword evidence="4 13" id="KW-0645">Protease</keyword>
<proteinExistence type="inferred from homology"/>
<feature type="transmembrane region" description="Helical" evidence="11">
    <location>
        <begin position="7"/>
        <end position="28"/>
    </location>
</feature>
<evidence type="ECO:0000256" key="6">
    <source>
        <dbReference type="ARBA" id="ARBA00022801"/>
    </source>
</evidence>
<evidence type="ECO:0000256" key="2">
    <source>
        <dbReference type="ARBA" id="ARBA00004141"/>
    </source>
</evidence>
<sequence length="391" mass="43562">MGFIINIVLVILVLGLLIFIHELGHFLVAKLSNVKVEAFSIGMGPKIFSKKRGETEYRLCLLPIGGYVSILGEVVDEESMSKADIDDPRNFQNKNVFVKIAILLAGVTFNLLTAVIIYYVFLSMSAFSFVYPSDVVGYEPTFGNKVEKVLGELYYSELSEDGNAIKEGWPEDGYIRAVGDSESDLKEIQTSREFSEFTKSRASERIYVEICDYIDKAKVCEVYPSDLSEEGKVGILLENNVIDLIEYRGWEKYAGGFVHSVNMLKLAGVHIGNIFNDASDSGDYTQAVNTLAGPVGLYFIVDYLKGLGILGILDLIANLSLTLFFMNLLPIPALDGGRIVLVIAERIMGSRFNKNIEAWLIRISFILLMLLMGAVLIKDFIYIDLLRDLFA</sequence>
<reference evidence="13" key="1">
    <citation type="submission" date="2020-04" db="EMBL/GenBank/DDBJ databases">
        <authorList>
            <person name="Zhang T."/>
        </authorList>
    </citation>
    <scope>NUCLEOTIDE SEQUENCE</scope>
    <source>
        <strain evidence="13">HKST-UBA17</strain>
    </source>
</reference>
<evidence type="ECO:0000256" key="1">
    <source>
        <dbReference type="ARBA" id="ARBA00001947"/>
    </source>
</evidence>
<comment type="cofactor">
    <cofactor evidence="1">
        <name>Zn(2+)</name>
        <dbReference type="ChEBI" id="CHEBI:29105"/>
    </cofactor>
</comment>
<dbReference type="Proteomes" id="UP000741282">
    <property type="component" value="Unassembled WGS sequence"/>
</dbReference>
<feature type="domain" description="Peptidase M50" evidence="12">
    <location>
        <begin position="10"/>
        <end position="371"/>
    </location>
</feature>
<accession>A0A955KXQ5</accession>
<dbReference type="EMBL" id="JAGQLN010000001">
    <property type="protein sequence ID" value="MCA9376355.1"/>
    <property type="molecule type" value="Genomic_DNA"/>
</dbReference>
<feature type="transmembrane region" description="Helical" evidence="11">
    <location>
        <begin position="359"/>
        <end position="377"/>
    </location>
</feature>
<evidence type="ECO:0000256" key="5">
    <source>
        <dbReference type="ARBA" id="ARBA00022692"/>
    </source>
</evidence>
<reference evidence="13" key="2">
    <citation type="journal article" date="2021" name="Microbiome">
        <title>Successional dynamics and alternative stable states in a saline activated sludge microbial community over 9 years.</title>
        <authorList>
            <person name="Wang Y."/>
            <person name="Ye J."/>
            <person name="Ju F."/>
            <person name="Liu L."/>
            <person name="Boyd J.A."/>
            <person name="Deng Y."/>
            <person name="Parks D.H."/>
            <person name="Jiang X."/>
            <person name="Yin X."/>
            <person name="Woodcroft B.J."/>
            <person name="Tyson G.W."/>
            <person name="Hugenholtz P."/>
            <person name="Polz M.F."/>
            <person name="Zhang T."/>
        </authorList>
    </citation>
    <scope>NUCLEOTIDE SEQUENCE</scope>
    <source>
        <strain evidence="13">HKST-UBA17</strain>
    </source>
</reference>
<keyword evidence="8 11" id="KW-1133">Transmembrane helix</keyword>
<keyword evidence="9" id="KW-0482">Metalloprotease</keyword>
<comment type="similarity">
    <text evidence="3">Belongs to the peptidase M50B family.</text>
</comment>
<keyword evidence="10 11" id="KW-0472">Membrane</keyword>
<dbReference type="CDD" id="cd06163">
    <property type="entry name" value="S2P-M50_PDZ_RseP-like"/>
    <property type="match status" value="1"/>
</dbReference>
<comment type="subcellular location">
    <subcellularLocation>
        <location evidence="2">Membrane</location>
        <topology evidence="2">Multi-pass membrane protein</topology>
    </subcellularLocation>
</comment>
<feature type="transmembrane region" description="Helical" evidence="11">
    <location>
        <begin position="96"/>
        <end position="121"/>
    </location>
</feature>
<evidence type="ECO:0000256" key="9">
    <source>
        <dbReference type="ARBA" id="ARBA00023049"/>
    </source>
</evidence>
<dbReference type="PANTHER" id="PTHR42837">
    <property type="entry name" value="REGULATOR OF SIGMA-E PROTEASE RSEP"/>
    <property type="match status" value="1"/>
</dbReference>
<gene>
    <name evidence="13" type="ORF">KC685_00355</name>
</gene>
<dbReference type="InterPro" id="IPR008915">
    <property type="entry name" value="Peptidase_M50"/>
</dbReference>
<evidence type="ECO:0000313" key="14">
    <source>
        <dbReference type="Proteomes" id="UP000741282"/>
    </source>
</evidence>
<evidence type="ECO:0000256" key="7">
    <source>
        <dbReference type="ARBA" id="ARBA00022833"/>
    </source>
</evidence>
<keyword evidence="7" id="KW-0862">Zinc</keyword>
<keyword evidence="5 11" id="KW-0812">Transmembrane</keyword>
<dbReference type="Pfam" id="PF02163">
    <property type="entry name" value="Peptidase_M50"/>
    <property type="match status" value="1"/>
</dbReference>
<evidence type="ECO:0000256" key="4">
    <source>
        <dbReference type="ARBA" id="ARBA00022670"/>
    </source>
</evidence>
<protein>
    <submittedName>
        <fullName evidence="13">Site-2 protease family protein</fullName>
    </submittedName>
</protein>
<dbReference type="GO" id="GO:0006508">
    <property type="term" value="P:proteolysis"/>
    <property type="evidence" value="ECO:0007669"/>
    <property type="project" value="UniProtKB-KW"/>
</dbReference>
<feature type="transmembrane region" description="Helical" evidence="11">
    <location>
        <begin position="307"/>
        <end position="326"/>
    </location>
</feature>
<dbReference type="InterPro" id="IPR004387">
    <property type="entry name" value="Pept_M50_Zn"/>
</dbReference>